<evidence type="ECO:0000259" key="2">
    <source>
        <dbReference type="Pfam" id="PF13767"/>
    </source>
</evidence>
<protein>
    <recommendedName>
        <fullName evidence="2">DUF4168 domain-containing protein</fullName>
    </recommendedName>
</protein>
<dbReference type="InterPro" id="IPR025433">
    <property type="entry name" value="DUF4168"/>
</dbReference>
<organism evidence="3 4">
    <name type="scientific">Rhizobium lusitanum</name>
    <dbReference type="NCBI Taxonomy" id="293958"/>
    <lineage>
        <taxon>Bacteria</taxon>
        <taxon>Pseudomonadati</taxon>
        <taxon>Pseudomonadota</taxon>
        <taxon>Alphaproteobacteria</taxon>
        <taxon>Hyphomicrobiales</taxon>
        <taxon>Rhizobiaceae</taxon>
        <taxon>Rhizobium/Agrobacterium group</taxon>
        <taxon>Rhizobium</taxon>
    </lineage>
</organism>
<evidence type="ECO:0000313" key="3">
    <source>
        <dbReference type="EMBL" id="SCB48562.1"/>
    </source>
</evidence>
<sequence length="136" mass="14613">MIDRYISAASLTAAVLGLMFLSNPAAAQETQPAQGQPDGNGAAAAISDQKIEAFAVAYLQVDKIRQEYAAKIKAAPDETAKQELRSEARKQMIQAVQTSPNISVDEYNEILAAAQKDPVLVKKLDDKLQKSAPAKQ</sequence>
<proteinExistence type="predicted"/>
<keyword evidence="1" id="KW-0732">Signal</keyword>
<feature type="domain" description="DUF4168" evidence="2">
    <location>
        <begin position="47"/>
        <end position="123"/>
    </location>
</feature>
<dbReference type="Proteomes" id="UP000199205">
    <property type="component" value="Unassembled WGS sequence"/>
</dbReference>
<evidence type="ECO:0000313" key="4">
    <source>
        <dbReference type="Proteomes" id="UP000199205"/>
    </source>
</evidence>
<dbReference type="AlphaFoldDB" id="A0A1C3X8G4"/>
<evidence type="ECO:0000256" key="1">
    <source>
        <dbReference type="SAM" id="SignalP"/>
    </source>
</evidence>
<dbReference type="Pfam" id="PF13767">
    <property type="entry name" value="DUF4168"/>
    <property type="match status" value="1"/>
</dbReference>
<feature type="chain" id="PRO_5008686453" description="DUF4168 domain-containing protein" evidence="1">
    <location>
        <begin position="28"/>
        <end position="136"/>
    </location>
</feature>
<reference evidence="4" key="1">
    <citation type="submission" date="2016-08" db="EMBL/GenBank/DDBJ databases">
        <authorList>
            <person name="Varghese N."/>
            <person name="Submissions Spin"/>
        </authorList>
    </citation>
    <scope>NUCLEOTIDE SEQUENCE [LARGE SCALE GENOMIC DNA]</scope>
    <source>
        <strain evidence="4">P1-7</strain>
    </source>
</reference>
<dbReference type="RefSeq" id="WP_028755370.1">
    <property type="nucleotide sequence ID" value="NZ_FMAF01000028.1"/>
</dbReference>
<dbReference type="EMBL" id="FMAF01000028">
    <property type="protein sequence ID" value="SCB48562.1"/>
    <property type="molecule type" value="Genomic_DNA"/>
</dbReference>
<accession>A0A1C3X8G4</accession>
<name>A0A1C3X8G4_9HYPH</name>
<gene>
    <name evidence="3" type="ORF">GA0061101_12831</name>
</gene>
<feature type="signal peptide" evidence="1">
    <location>
        <begin position="1"/>
        <end position="27"/>
    </location>
</feature>